<gene>
    <name evidence="3" type="primary">Tace_1</name>
    <name evidence="3" type="ORF">Anas_09513</name>
</gene>
<organism evidence="3 4">
    <name type="scientific">Armadillidium nasatum</name>
    <dbReference type="NCBI Taxonomy" id="96803"/>
    <lineage>
        <taxon>Eukaryota</taxon>
        <taxon>Metazoa</taxon>
        <taxon>Ecdysozoa</taxon>
        <taxon>Arthropoda</taxon>
        <taxon>Crustacea</taxon>
        <taxon>Multicrustacea</taxon>
        <taxon>Malacostraca</taxon>
        <taxon>Eumalacostraca</taxon>
        <taxon>Peracarida</taxon>
        <taxon>Isopoda</taxon>
        <taxon>Oniscidea</taxon>
        <taxon>Crinocheta</taxon>
        <taxon>Armadillidiidae</taxon>
        <taxon>Armadillidium</taxon>
    </lineage>
</organism>
<dbReference type="Proteomes" id="UP000326759">
    <property type="component" value="Unassembled WGS sequence"/>
</dbReference>
<comment type="caution">
    <text evidence="3">The sequence shown here is derived from an EMBL/GenBank/DDBJ whole genome shotgun (WGS) entry which is preliminary data.</text>
</comment>
<dbReference type="EMBL" id="SEYY01020484">
    <property type="protein sequence ID" value="KAB7497266.1"/>
    <property type="molecule type" value="Genomic_DNA"/>
</dbReference>
<feature type="domain" description="Peptidase M12B" evidence="2">
    <location>
        <begin position="1"/>
        <end position="227"/>
    </location>
</feature>
<dbReference type="InterPro" id="IPR001590">
    <property type="entry name" value="Peptidase_M12B"/>
</dbReference>
<reference evidence="3 4" key="1">
    <citation type="journal article" date="2019" name="PLoS Biol.">
        <title>Sex chromosomes control vertical transmission of feminizing Wolbachia symbionts in an isopod.</title>
        <authorList>
            <person name="Becking T."/>
            <person name="Chebbi M.A."/>
            <person name="Giraud I."/>
            <person name="Moumen B."/>
            <person name="Laverre T."/>
            <person name="Caubet Y."/>
            <person name="Peccoud J."/>
            <person name="Gilbert C."/>
            <person name="Cordaux R."/>
        </authorList>
    </citation>
    <scope>NUCLEOTIDE SEQUENCE [LARGE SCALE GENOMIC DNA]</scope>
    <source>
        <strain evidence="3">ANa2</strain>
        <tissue evidence="3">Whole body excluding digestive tract and cuticle</tissue>
    </source>
</reference>
<proteinExistence type="predicted"/>
<comment type="caution">
    <text evidence="1">Lacks conserved residue(s) required for the propagation of feature annotation.</text>
</comment>
<evidence type="ECO:0000313" key="4">
    <source>
        <dbReference type="Proteomes" id="UP000326759"/>
    </source>
</evidence>
<dbReference type="GO" id="GO:0005886">
    <property type="term" value="C:plasma membrane"/>
    <property type="evidence" value="ECO:0007669"/>
    <property type="project" value="TreeGrafter"/>
</dbReference>
<keyword evidence="3" id="KW-0645">Protease</keyword>
<feature type="binding site" evidence="1">
    <location>
        <position position="169"/>
    </location>
    <ligand>
        <name>Zn(2+)</name>
        <dbReference type="ChEBI" id="CHEBI:29105"/>
        <note>catalytic</note>
    </ligand>
</feature>
<accession>A0A5N5SSS4</accession>
<keyword evidence="1" id="KW-0862">Zinc</keyword>
<keyword evidence="4" id="KW-1185">Reference proteome</keyword>
<sequence>MTYDYSTVNYLISLIDRVDKIYENIVWRDASDNGGFSGMGFVIKKILVHQKWTPVASNQVHYNMERDSWDVRNLLEVFSREYSHKDYCLAHLFTDIKFEGGILGLAYVGSPRRNSVGGICTPEYFKNGHTLYLNSGLSSSRNHYGQRVITREADLVTAHEFGHNWGSEHDPDRPECSPSASQGGSYLMYTYSVSGYDINNKRFSPCSLRAIRAVLVAKSSRCFTEPEESYCGNQRVEGQEECDAGLVGQDDIVVTNIVNCGKKHFVLIGILLVVRIVIIWKKAKFAERSNLQHVNWFQDAPEEKLNVQSHVL</sequence>
<dbReference type="Pfam" id="PF13574">
    <property type="entry name" value="Reprolysin_2"/>
    <property type="match status" value="1"/>
</dbReference>
<evidence type="ECO:0000256" key="1">
    <source>
        <dbReference type="PROSITE-ProRule" id="PRU00276"/>
    </source>
</evidence>
<dbReference type="PANTHER" id="PTHR45702:SF6">
    <property type="entry name" value="DISINTEGRIN AND METALLOPROTEINASE DOMAIN-CONTAINING PROTEIN 17"/>
    <property type="match status" value="1"/>
</dbReference>
<dbReference type="InterPro" id="IPR051489">
    <property type="entry name" value="ADAM_Metalloproteinase"/>
</dbReference>
<dbReference type="InterPro" id="IPR024079">
    <property type="entry name" value="MetalloPept_cat_dom_sf"/>
</dbReference>
<dbReference type="OrthoDB" id="2131567at2759"/>
<keyword evidence="3" id="KW-0378">Hydrolase</keyword>
<protein>
    <submittedName>
        <fullName evidence="3">ADAM 17-like protease</fullName>
    </submittedName>
</protein>
<dbReference type="PROSITE" id="PS50215">
    <property type="entry name" value="ADAM_MEPRO"/>
    <property type="match status" value="1"/>
</dbReference>
<dbReference type="GO" id="GO:0004222">
    <property type="term" value="F:metalloendopeptidase activity"/>
    <property type="evidence" value="ECO:0007669"/>
    <property type="project" value="InterPro"/>
</dbReference>
<feature type="active site" evidence="1">
    <location>
        <position position="160"/>
    </location>
</feature>
<keyword evidence="1" id="KW-0479">Metal-binding</keyword>
<feature type="binding site" evidence="1">
    <location>
        <position position="159"/>
    </location>
    <ligand>
        <name>Zn(2+)</name>
        <dbReference type="ChEBI" id="CHEBI:29105"/>
        <note>catalytic</note>
    </ligand>
</feature>
<dbReference type="AlphaFoldDB" id="A0A5N5SSS4"/>
<name>A0A5N5SSS4_9CRUS</name>
<dbReference type="GO" id="GO:0046872">
    <property type="term" value="F:metal ion binding"/>
    <property type="evidence" value="ECO:0007669"/>
    <property type="project" value="UniProtKB-KW"/>
</dbReference>
<dbReference type="Gene3D" id="3.40.390.10">
    <property type="entry name" value="Collagenase (Catalytic Domain)"/>
    <property type="match status" value="1"/>
</dbReference>
<dbReference type="SUPFAM" id="SSF55486">
    <property type="entry name" value="Metalloproteases ('zincins'), catalytic domain"/>
    <property type="match status" value="1"/>
</dbReference>
<evidence type="ECO:0000259" key="2">
    <source>
        <dbReference type="PROSITE" id="PS50215"/>
    </source>
</evidence>
<dbReference type="GO" id="GO:0007219">
    <property type="term" value="P:Notch signaling pathway"/>
    <property type="evidence" value="ECO:0007669"/>
    <property type="project" value="TreeGrafter"/>
</dbReference>
<dbReference type="PANTHER" id="PTHR45702">
    <property type="entry name" value="ADAM10/ADAM17 METALLOPEPTIDASE FAMILY MEMBER"/>
    <property type="match status" value="1"/>
</dbReference>
<evidence type="ECO:0000313" key="3">
    <source>
        <dbReference type="EMBL" id="KAB7497266.1"/>
    </source>
</evidence>
<feature type="binding site" evidence="1">
    <location>
        <position position="163"/>
    </location>
    <ligand>
        <name>Zn(2+)</name>
        <dbReference type="ChEBI" id="CHEBI:29105"/>
        <note>catalytic</note>
    </ligand>
</feature>
<dbReference type="GO" id="GO:0006509">
    <property type="term" value="P:membrane protein ectodomain proteolysis"/>
    <property type="evidence" value="ECO:0007669"/>
    <property type="project" value="TreeGrafter"/>
</dbReference>